<dbReference type="CDD" id="cd01066">
    <property type="entry name" value="APP_MetAP"/>
    <property type="match status" value="1"/>
</dbReference>
<gene>
    <name evidence="3" type="ORF">SAMN05216562_3096</name>
</gene>
<dbReference type="InterPro" id="IPR029149">
    <property type="entry name" value="Creatin/AminoP/Spt16_N"/>
</dbReference>
<dbReference type="RefSeq" id="WP_091390735.1">
    <property type="nucleotide sequence ID" value="NZ_FNQO01000004.1"/>
</dbReference>
<dbReference type="Gene3D" id="3.90.230.10">
    <property type="entry name" value="Creatinase/methionine aminopeptidase superfamily"/>
    <property type="match status" value="1"/>
</dbReference>
<accession>A0A1H4B450</accession>
<dbReference type="InterPro" id="IPR036005">
    <property type="entry name" value="Creatinase/aminopeptidase-like"/>
</dbReference>
<dbReference type="Pfam" id="PF00557">
    <property type="entry name" value="Peptidase_M24"/>
    <property type="match status" value="1"/>
</dbReference>
<dbReference type="OrthoDB" id="9806388at2"/>
<proteinExistence type="predicted"/>
<protein>
    <submittedName>
        <fullName evidence="3">Xaa-Pro dipeptidase</fullName>
    </submittedName>
</protein>
<name>A0A1H4B450_9GAMM</name>
<dbReference type="InterPro" id="IPR050659">
    <property type="entry name" value="Peptidase_M24B"/>
</dbReference>
<dbReference type="Pfam" id="PF01321">
    <property type="entry name" value="Creatinase_N"/>
    <property type="match status" value="1"/>
</dbReference>
<keyword evidence="4" id="KW-1185">Reference proteome</keyword>
<dbReference type="STRING" id="658218.SAMN05216562_3096"/>
<dbReference type="EMBL" id="FNQO01000004">
    <property type="protein sequence ID" value="SEA42985.1"/>
    <property type="molecule type" value="Genomic_DNA"/>
</dbReference>
<dbReference type="AlphaFoldDB" id="A0A1H4B450"/>
<dbReference type="InterPro" id="IPR000994">
    <property type="entry name" value="Pept_M24"/>
</dbReference>
<reference evidence="4" key="1">
    <citation type="submission" date="2016-10" db="EMBL/GenBank/DDBJ databases">
        <authorList>
            <person name="Varghese N."/>
            <person name="Submissions S."/>
        </authorList>
    </citation>
    <scope>NUCLEOTIDE SEQUENCE [LARGE SCALE GENOMIC DNA]</scope>
    <source>
        <strain evidence="4">CGMCC 1.10657</strain>
    </source>
</reference>
<organism evidence="3 4">
    <name type="scientific">Microbulbifer marinus</name>
    <dbReference type="NCBI Taxonomy" id="658218"/>
    <lineage>
        <taxon>Bacteria</taxon>
        <taxon>Pseudomonadati</taxon>
        <taxon>Pseudomonadota</taxon>
        <taxon>Gammaproteobacteria</taxon>
        <taxon>Cellvibrionales</taxon>
        <taxon>Microbulbiferaceae</taxon>
        <taxon>Microbulbifer</taxon>
    </lineage>
</organism>
<evidence type="ECO:0000313" key="4">
    <source>
        <dbReference type="Proteomes" id="UP000198658"/>
    </source>
</evidence>
<dbReference type="Proteomes" id="UP000198658">
    <property type="component" value="Unassembled WGS sequence"/>
</dbReference>
<evidence type="ECO:0000313" key="3">
    <source>
        <dbReference type="EMBL" id="SEA42985.1"/>
    </source>
</evidence>
<dbReference type="PANTHER" id="PTHR46112:SF3">
    <property type="entry name" value="AMINOPEPTIDASE YPDF"/>
    <property type="match status" value="1"/>
</dbReference>
<dbReference type="SUPFAM" id="SSF55920">
    <property type="entry name" value="Creatinase/aminopeptidase"/>
    <property type="match status" value="1"/>
</dbReference>
<feature type="domain" description="Peptidase M24" evidence="1">
    <location>
        <begin position="163"/>
        <end position="369"/>
    </location>
</feature>
<evidence type="ECO:0000259" key="1">
    <source>
        <dbReference type="Pfam" id="PF00557"/>
    </source>
</evidence>
<feature type="domain" description="Creatinase N-terminal" evidence="2">
    <location>
        <begin position="19"/>
        <end position="155"/>
    </location>
</feature>
<dbReference type="SUPFAM" id="SSF53092">
    <property type="entry name" value="Creatinase/prolidase N-terminal domain"/>
    <property type="match status" value="1"/>
</dbReference>
<dbReference type="InterPro" id="IPR000587">
    <property type="entry name" value="Creatinase_N"/>
</dbReference>
<evidence type="ECO:0000259" key="2">
    <source>
        <dbReference type="Pfam" id="PF01321"/>
    </source>
</evidence>
<sequence>MANPQHGDLVFPIEEYQERVRKLRESMAAKGMDAVILAMPQDLFYLTGYQTPGYYWFQVLVVPLEKEPFMVTRLLESSNIPARTWIKNSRPYADHEDPTKILADAIKEFGLDRATIGYDRDAYFFRAFEQEGVISKLPNAKFKNCTGIVEQLRMIKSPLEIDRMERAARAADAGMIAGINAVRAGVNEDEIAAEIHNAMFRAGSEWPAMSPFVATGWRGAVGHMTWEHRTVEEQDYVFLEVAGCYNRYHAALMRTVTVGETPQRIKDGEKVCLDAMAACLEAIKPGVPASEVDTLARGIIAKADVEQAARTAYSIGIAFPPDWGEGHIISMRQGHDMPLQAGMTFHLIPWVQVPGHGGVGITETIVVTDDGCRVLTNVDRKVFSA</sequence>
<dbReference type="Gene3D" id="3.40.350.10">
    <property type="entry name" value="Creatinase/prolidase N-terminal domain"/>
    <property type="match status" value="1"/>
</dbReference>
<dbReference type="PANTHER" id="PTHR46112">
    <property type="entry name" value="AMINOPEPTIDASE"/>
    <property type="match status" value="1"/>
</dbReference>